<dbReference type="PANTHER" id="PTHR43591">
    <property type="entry name" value="METHYLTRANSFERASE"/>
    <property type="match status" value="1"/>
</dbReference>
<gene>
    <name evidence="3" type="ORF">FSP39_018440</name>
</gene>
<keyword evidence="1" id="KW-0472">Membrane</keyword>
<dbReference type="Pfam" id="PF13649">
    <property type="entry name" value="Methyltransf_25"/>
    <property type="match status" value="1"/>
</dbReference>
<dbReference type="SUPFAM" id="SSF53335">
    <property type="entry name" value="S-adenosyl-L-methionine-dependent methyltransferases"/>
    <property type="match status" value="1"/>
</dbReference>
<reference evidence="3" key="1">
    <citation type="submission" date="2019-08" db="EMBL/GenBank/DDBJ databases">
        <title>The improved chromosome-level genome for the pearl oyster Pinctada fucata martensii using PacBio sequencing and Hi-C.</title>
        <authorList>
            <person name="Zheng Z."/>
        </authorList>
    </citation>
    <scope>NUCLEOTIDE SEQUENCE</scope>
    <source>
        <strain evidence="3">ZZ-2019</strain>
        <tissue evidence="3">Adductor muscle</tissue>
    </source>
</reference>
<protein>
    <recommendedName>
        <fullName evidence="2">Methyltransferase domain-containing protein</fullName>
    </recommendedName>
</protein>
<organism evidence="3 4">
    <name type="scientific">Pinctada imbricata</name>
    <name type="common">Atlantic pearl-oyster</name>
    <name type="synonym">Pinctada martensii</name>
    <dbReference type="NCBI Taxonomy" id="66713"/>
    <lineage>
        <taxon>Eukaryota</taxon>
        <taxon>Metazoa</taxon>
        <taxon>Spiralia</taxon>
        <taxon>Lophotrochozoa</taxon>
        <taxon>Mollusca</taxon>
        <taxon>Bivalvia</taxon>
        <taxon>Autobranchia</taxon>
        <taxon>Pteriomorphia</taxon>
        <taxon>Pterioida</taxon>
        <taxon>Pterioidea</taxon>
        <taxon>Pteriidae</taxon>
        <taxon>Pinctada</taxon>
    </lineage>
</organism>
<dbReference type="InterPro" id="IPR029063">
    <property type="entry name" value="SAM-dependent_MTases_sf"/>
</dbReference>
<keyword evidence="4" id="KW-1185">Reference proteome</keyword>
<dbReference type="InterPro" id="IPR041698">
    <property type="entry name" value="Methyltransf_25"/>
</dbReference>
<accession>A0AA89BV14</accession>
<evidence type="ECO:0000313" key="4">
    <source>
        <dbReference type="Proteomes" id="UP001186944"/>
    </source>
</evidence>
<dbReference type="CDD" id="cd02440">
    <property type="entry name" value="AdoMet_MTases"/>
    <property type="match status" value="1"/>
</dbReference>
<dbReference type="PANTHER" id="PTHR43591:SF101">
    <property type="entry name" value="METHYLTRANSFERASE-LIKE PROTEIN 27"/>
    <property type="match status" value="1"/>
</dbReference>
<dbReference type="Gene3D" id="3.40.50.150">
    <property type="entry name" value="Vaccinia Virus protein VP39"/>
    <property type="match status" value="1"/>
</dbReference>
<evidence type="ECO:0000259" key="2">
    <source>
        <dbReference type="Pfam" id="PF13649"/>
    </source>
</evidence>
<name>A0AA89BV14_PINIB</name>
<feature type="domain" description="Methyltransferase" evidence="2">
    <location>
        <begin position="278"/>
        <end position="369"/>
    </location>
</feature>
<feature type="transmembrane region" description="Helical" evidence="1">
    <location>
        <begin position="167"/>
        <end position="187"/>
    </location>
</feature>
<keyword evidence="1" id="KW-1133">Transmembrane helix</keyword>
<keyword evidence="1" id="KW-0812">Transmembrane</keyword>
<dbReference type="Proteomes" id="UP001186944">
    <property type="component" value="Unassembled WGS sequence"/>
</dbReference>
<dbReference type="AlphaFoldDB" id="A0AA89BV14"/>
<comment type="caution">
    <text evidence="3">The sequence shown here is derived from an EMBL/GenBank/DDBJ whole genome shotgun (WGS) entry which is preliminary data.</text>
</comment>
<dbReference type="EMBL" id="VSWD01000011">
    <property type="protein sequence ID" value="KAK3088380.1"/>
    <property type="molecule type" value="Genomic_DNA"/>
</dbReference>
<feature type="transmembrane region" description="Helical" evidence="1">
    <location>
        <begin position="84"/>
        <end position="106"/>
    </location>
</feature>
<proteinExistence type="predicted"/>
<sequence>MQTSFIHFASTTPYSFRRTKFSTNGFVALLVVNVAIWFNAILEEANDILNRKHTDRNETGSTNVSEKYNIKDGSEEGNAPIDTIHVYTIPVVIEYALLSLTCLLSIMNWMEHALAKEQSKILEETETSLIDHRKQKGQSIALRTTDSEEAKLPLLNIKEKSQKTDGFCSYVFVLSCGLTLVIIELYLSFAKAATVLALIIFQMTCNMSVPANGQGTAAFHIRRAFENGITDDERNVRYDQFSDVYDDDVRSSNYQGPRVTAEAIATFFPENERQNIRIMDIGAGTGLVGEELLKLGFQNTDALEPSDGMLEKAKDKGVYKNYICDAITEEPLNFPDDTYDVITVVGSHGPNHIKCEAINEMIRLVKPGGYVCIVTRMENFRIVDEYKDKFFPMCDSLEKAGKWTMKKRDPCPYLEGIQGVCICYQVN</sequence>
<evidence type="ECO:0000313" key="3">
    <source>
        <dbReference type="EMBL" id="KAK3088380.1"/>
    </source>
</evidence>
<feature type="transmembrane region" description="Helical" evidence="1">
    <location>
        <begin position="21"/>
        <end position="42"/>
    </location>
</feature>
<evidence type="ECO:0000256" key="1">
    <source>
        <dbReference type="SAM" id="Phobius"/>
    </source>
</evidence>